<name>A0A0F9BZ09_9ZZZZ</name>
<feature type="non-terminal residue" evidence="1">
    <location>
        <position position="1"/>
    </location>
</feature>
<dbReference type="AlphaFoldDB" id="A0A0F9BZ09"/>
<organism evidence="1">
    <name type="scientific">marine sediment metagenome</name>
    <dbReference type="NCBI Taxonomy" id="412755"/>
    <lineage>
        <taxon>unclassified sequences</taxon>
        <taxon>metagenomes</taxon>
        <taxon>ecological metagenomes</taxon>
    </lineage>
</organism>
<accession>A0A0F9BZ09</accession>
<reference evidence="1" key="1">
    <citation type="journal article" date="2015" name="Nature">
        <title>Complex archaea that bridge the gap between prokaryotes and eukaryotes.</title>
        <authorList>
            <person name="Spang A."/>
            <person name="Saw J.H."/>
            <person name="Jorgensen S.L."/>
            <person name="Zaremba-Niedzwiedzka K."/>
            <person name="Martijn J."/>
            <person name="Lind A.E."/>
            <person name="van Eijk R."/>
            <person name="Schleper C."/>
            <person name="Guy L."/>
            <person name="Ettema T.J."/>
        </authorList>
    </citation>
    <scope>NUCLEOTIDE SEQUENCE</scope>
</reference>
<evidence type="ECO:0000313" key="1">
    <source>
        <dbReference type="EMBL" id="KKL27114.1"/>
    </source>
</evidence>
<proteinExistence type="predicted"/>
<gene>
    <name evidence="1" type="ORF">LCGC14_2388440</name>
</gene>
<dbReference type="EMBL" id="LAZR01035587">
    <property type="protein sequence ID" value="KKL27114.1"/>
    <property type="molecule type" value="Genomic_DNA"/>
</dbReference>
<sequence length="70" mass="8365">TIHKFNARYRDDIYGVLALELNEYYLCIINKYHVALIYRNGLKDDFENKLKSDELFCNDFLNGSPVRLFK</sequence>
<comment type="caution">
    <text evidence="1">The sequence shown here is derived from an EMBL/GenBank/DDBJ whole genome shotgun (WGS) entry which is preliminary data.</text>
</comment>
<protein>
    <submittedName>
        <fullName evidence="1">Uncharacterized protein</fullName>
    </submittedName>
</protein>